<dbReference type="EMBL" id="JARKIB010000140">
    <property type="protein sequence ID" value="KAJ7733122.1"/>
    <property type="molecule type" value="Genomic_DNA"/>
</dbReference>
<dbReference type="Proteomes" id="UP001215598">
    <property type="component" value="Unassembled WGS sequence"/>
</dbReference>
<evidence type="ECO:0000313" key="1">
    <source>
        <dbReference type="EMBL" id="KAJ7733122.1"/>
    </source>
</evidence>
<gene>
    <name evidence="1" type="ORF">B0H16DRAFT_1580010</name>
</gene>
<protein>
    <submittedName>
        <fullName evidence="1">Uncharacterized protein</fullName>
    </submittedName>
</protein>
<reference evidence="1" key="1">
    <citation type="submission" date="2023-03" db="EMBL/GenBank/DDBJ databases">
        <title>Massive genome expansion in bonnet fungi (Mycena s.s.) driven by repeated elements and novel gene families across ecological guilds.</title>
        <authorList>
            <consortium name="Lawrence Berkeley National Laboratory"/>
            <person name="Harder C.B."/>
            <person name="Miyauchi S."/>
            <person name="Viragh M."/>
            <person name="Kuo A."/>
            <person name="Thoen E."/>
            <person name="Andreopoulos B."/>
            <person name="Lu D."/>
            <person name="Skrede I."/>
            <person name="Drula E."/>
            <person name="Henrissat B."/>
            <person name="Morin E."/>
            <person name="Kohler A."/>
            <person name="Barry K."/>
            <person name="LaButti K."/>
            <person name="Morin E."/>
            <person name="Salamov A."/>
            <person name="Lipzen A."/>
            <person name="Mereny Z."/>
            <person name="Hegedus B."/>
            <person name="Baldrian P."/>
            <person name="Stursova M."/>
            <person name="Weitz H."/>
            <person name="Taylor A."/>
            <person name="Grigoriev I.V."/>
            <person name="Nagy L.G."/>
            <person name="Martin F."/>
            <person name="Kauserud H."/>
        </authorList>
    </citation>
    <scope>NUCLEOTIDE SEQUENCE</scope>
    <source>
        <strain evidence="1">CBHHK182m</strain>
    </source>
</reference>
<keyword evidence="2" id="KW-1185">Reference proteome</keyword>
<evidence type="ECO:0000313" key="2">
    <source>
        <dbReference type="Proteomes" id="UP001215598"/>
    </source>
</evidence>
<accession>A0AAD7MUV1</accession>
<proteinExistence type="predicted"/>
<dbReference type="AlphaFoldDB" id="A0AAD7MUV1"/>
<organism evidence="1 2">
    <name type="scientific">Mycena metata</name>
    <dbReference type="NCBI Taxonomy" id="1033252"/>
    <lineage>
        <taxon>Eukaryota</taxon>
        <taxon>Fungi</taxon>
        <taxon>Dikarya</taxon>
        <taxon>Basidiomycota</taxon>
        <taxon>Agaricomycotina</taxon>
        <taxon>Agaricomycetes</taxon>
        <taxon>Agaricomycetidae</taxon>
        <taxon>Agaricales</taxon>
        <taxon>Marasmiineae</taxon>
        <taxon>Mycenaceae</taxon>
        <taxon>Mycena</taxon>
    </lineage>
</organism>
<comment type="caution">
    <text evidence="1">The sequence shown here is derived from an EMBL/GenBank/DDBJ whole genome shotgun (WGS) entry which is preliminary data.</text>
</comment>
<name>A0AAD7MUV1_9AGAR</name>
<sequence>MVIKDKAAIDTFVKTILPILKSTSMSVDDKKQRLDFFTWTMDQNDQNVNDIDALIIAFDGISKNVTSFKATFEETMALVKAEMALVGLTLTINTQRANEDIALLREKLDVQMNTAKELRIIARVSFEHLSQAKRADDVEIIEIRNQEIELAAASYASLAQFSETFADGRSTPASTTTH</sequence>